<feature type="transmembrane region" description="Helical" evidence="1">
    <location>
        <begin position="36"/>
        <end position="56"/>
    </location>
</feature>
<gene>
    <name evidence="2" type="ORF">Q7514_13250</name>
</gene>
<dbReference type="Pfam" id="PF05437">
    <property type="entry name" value="AzlD"/>
    <property type="match status" value="1"/>
</dbReference>
<reference evidence="2 3" key="1">
    <citation type="submission" date="2023-07" db="EMBL/GenBank/DDBJ databases">
        <authorList>
            <person name="Girao M."/>
            <person name="Carvalho M.F."/>
        </authorList>
    </citation>
    <scope>NUCLEOTIDE SEQUENCE [LARGE SCALE GENOMIC DNA]</scope>
    <source>
        <strain evidence="2 3">YIM65754</strain>
    </source>
</reference>
<feature type="transmembrane region" description="Helical" evidence="1">
    <location>
        <begin position="68"/>
        <end position="87"/>
    </location>
</feature>
<dbReference type="RefSeq" id="WP_330133733.1">
    <property type="nucleotide sequence ID" value="NZ_JAUTXY010000005.1"/>
</dbReference>
<accession>A0ABU7LAE4</accession>
<keyword evidence="1" id="KW-1133">Transmembrane helix</keyword>
<sequence length="109" mass="11634">MPESWYIVAVLGVMFMITFALRAVPFAVIGPLRESVFVATLAMWMPVGILGFFALSTLHNSALTATGAYVWEAAVAAAVTIITHLAFGRRTLVSVGLGTLTFVALVNVF</sequence>
<comment type="caution">
    <text evidence="2">The sequence shown here is derived from an EMBL/GenBank/DDBJ whole genome shotgun (WGS) entry which is preliminary data.</text>
</comment>
<evidence type="ECO:0000313" key="3">
    <source>
        <dbReference type="Proteomes" id="UP001336020"/>
    </source>
</evidence>
<dbReference type="EMBL" id="JAUTXY010000005">
    <property type="protein sequence ID" value="MEE2058489.1"/>
    <property type="molecule type" value="Genomic_DNA"/>
</dbReference>
<keyword evidence="1" id="KW-0812">Transmembrane</keyword>
<keyword evidence="3" id="KW-1185">Reference proteome</keyword>
<evidence type="ECO:0000256" key="1">
    <source>
        <dbReference type="SAM" id="Phobius"/>
    </source>
</evidence>
<protein>
    <submittedName>
        <fullName evidence="2">AzlD domain-containing protein</fullName>
    </submittedName>
</protein>
<organism evidence="2 3">
    <name type="scientific">Rhodococcus artemisiae</name>
    <dbReference type="NCBI Taxonomy" id="714159"/>
    <lineage>
        <taxon>Bacteria</taxon>
        <taxon>Bacillati</taxon>
        <taxon>Actinomycetota</taxon>
        <taxon>Actinomycetes</taxon>
        <taxon>Mycobacteriales</taxon>
        <taxon>Nocardiaceae</taxon>
        <taxon>Rhodococcus</taxon>
    </lineage>
</organism>
<keyword evidence="1" id="KW-0472">Membrane</keyword>
<feature type="transmembrane region" description="Helical" evidence="1">
    <location>
        <begin position="6"/>
        <end position="24"/>
    </location>
</feature>
<dbReference type="InterPro" id="IPR008407">
    <property type="entry name" value="Brnchd-chn_aa_trnsp_AzlD"/>
</dbReference>
<evidence type="ECO:0000313" key="2">
    <source>
        <dbReference type="EMBL" id="MEE2058489.1"/>
    </source>
</evidence>
<dbReference type="Proteomes" id="UP001336020">
    <property type="component" value="Unassembled WGS sequence"/>
</dbReference>
<proteinExistence type="predicted"/>
<name>A0ABU7LAE4_9NOCA</name>